<gene>
    <name evidence="1" type="ORF">CI109_100950</name>
</gene>
<protein>
    <submittedName>
        <fullName evidence="1">Uncharacterized protein</fullName>
    </submittedName>
</protein>
<organism evidence="1 2">
    <name type="scientific">Kwoniella shandongensis</name>
    <dbReference type="NCBI Taxonomy" id="1734106"/>
    <lineage>
        <taxon>Eukaryota</taxon>
        <taxon>Fungi</taxon>
        <taxon>Dikarya</taxon>
        <taxon>Basidiomycota</taxon>
        <taxon>Agaricomycotina</taxon>
        <taxon>Tremellomycetes</taxon>
        <taxon>Tremellales</taxon>
        <taxon>Cryptococcaceae</taxon>
        <taxon>Kwoniella</taxon>
    </lineage>
</organism>
<dbReference type="GeneID" id="43586716"/>
<keyword evidence="2" id="KW-1185">Reference proteome</keyword>
<reference evidence="1" key="2">
    <citation type="submission" date="2024-01" db="EMBL/GenBank/DDBJ databases">
        <title>Comparative genomics of Cryptococcus and Kwoniella reveals pathogenesis evolution and contrasting modes of karyotype evolution via chromosome fusion or intercentromeric recombination.</title>
        <authorList>
            <person name="Coelho M.A."/>
            <person name="David-Palma M."/>
            <person name="Shea T."/>
            <person name="Bowers K."/>
            <person name="McGinley-Smith S."/>
            <person name="Mohammad A.W."/>
            <person name="Gnirke A."/>
            <person name="Yurkov A.M."/>
            <person name="Nowrousian M."/>
            <person name="Sun S."/>
            <person name="Cuomo C.A."/>
            <person name="Heitman J."/>
        </authorList>
    </citation>
    <scope>NUCLEOTIDE SEQUENCE</scope>
    <source>
        <strain evidence="1">CBS 12478</strain>
    </source>
</reference>
<dbReference type="EMBL" id="CP144052">
    <property type="protein sequence ID" value="WWD16523.1"/>
    <property type="molecule type" value="Genomic_DNA"/>
</dbReference>
<name>A0AAJ8MUV9_9TREE</name>
<sequence length="192" mass="21997">MSSPRGRRPAPHPHVWEVGMSEGKGIFVEYSSPYSYAPTKVVRPMFYLMDDILTTRSSTIIDVNYDEGSVYVYDTNDSDNLSESFDEHSSYSSVVVFEEPSWEYAERSEAREHVTGEIHDQIRCRLVYSPSVRGFQFMRFLLVNTSTIHFDANLDYDLTNATFSDGGSVSTRAMVTSTEPQEDHEDRYNEIL</sequence>
<dbReference type="RefSeq" id="XP_065822941.1">
    <property type="nucleotide sequence ID" value="XM_065966869.1"/>
</dbReference>
<dbReference type="KEGG" id="ksn:43586716"/>
<proteinExistence type="predicted"/>
<evidence type="ECO:0000313" key="2">
    <source>
        <dbReference type="Proteomes" id="UP000322225"/>
    </source>
</evidence>
<evidence type="ECO:0000313" key="1">
    <source>
        <dbReference type="EMBL" id="WWD16523.1"/>
    </source>
</evidence>
<dbReference type="Proteomes" id="UP000322225">
    <property type="component" value="Chromosome 2"/>
</dbReference>
<accession>A0AAJ8MUV9</accession>
<dbReference type="AlphaFoldDB" id="A0AAJ8MUV9"/>
<reference evidence="1" key="1">
    <citation type="submission" date="2017-08" db="EMBL/GenBank/DDBJ databases">
        <authorList>
            <person name="Cuomo C."/>
            <person name="Billmyre B."/>
            <person name="Heitman J."/>
        </authorList>
    </citation>
    <scope>NUCLEOTIDE SEQUENCE</scope>
    <source>
        <strain evidence="1">CBS 12478</strain>
    </source>
</reference>